<proteinExistence type="predicted"/>
<evidence type="ECO:0000313" key="2">
    <source>
        <dbReference type="Proteomes" id="UP000243006"/>
    </source>
</evidence>
<dbReference type="Proteomes" id="UP000243006">
    <property type="component" value="Unassembled WGS sequence"/>
</dbReference>
<comment type="caution">
    <text evidence="1">The sequence shown here is derived from an EMBL/GenBank/DDBJ whole genome shotgun (WGS) entry which is preliminary data.</text>
</comment>
<reference evidence="1 2" key="1">
    <citation type="submission" date="2015-04" db="EMBL/GenBank/DDBJ databases">
        <title>Draft genome of the roundworm Trichinella nativa.</title>
        <authorList>
            <person name="Mitreva M."/>
        </authorList>
    </citation>
    <scope>NUCLEOTIDE SEQUENCE [LARGE SCALE GENOMIC DNA]</scope>
    <source>
        <strain evidence="1 2">ISS45</strain>
    </source>
</reference>
<evidence type="ECO:0000313" key="1">
    <source>
        <dbReference type="EMBL" id="OUC49509.1"/>
    </source>
</evidence>
<dbReference type="AlphaFoldDB" id="A0A1Y3F1G0"/>
<name>A0A1Y3F1G0_9BILA</name>
<gene>
    <name evidence="1" type="ORF">D917_05317</name>
</gene>
<sequence length="87" mass="10085">MLFEELEQIISFSSVIRIVIQLQGILCYHVSVCEKIELNRTWKFVVKYSNTTPQEIIYSRSILETRKCTYLPAVLVDCVENGIPDCL</sequence>
<organism evidence="1 2">
    <name type="scientific">Trichinella nativa</name>
    <dbReference type="NCBI Taxonomy" id="6335"/>
    <lineage>
        <taxon>Eukaryota</taxon>
        <taxon>Metazoa</taxon>
        <taxon>Ecdysozoa</taxon>
        <taxon>Nematoda</taxon>
        <taxon>Enoplea</taxon>
        <taxon>Dorylaimia</taxon>
        <taxon>Trichinellida</taxon>
        <taxon>Trichinellidae</taxon>
        <taxon>Trichinella</taxon>
    </lineage>
</organism>
<protein>
    <submittedName>
        <fullName evidence="1">Uncharacterized protein</fullName>
    </submittedName>
</protein>
<accession>A0A1Y3F1G0</accession>
<dbReference type="EMBL" id="LVZM01000831">
    <property type="protein sequence ID" value="OUC49509.1"/>
    <property type="molecule type" value="Genomic_DNA"/>
</dbReference>